<dbReference type="AlphaFoldDB" id="A0AB34SR91"/>
<evidence type="ECO:0000313" key="9">
    <source>
        <dbReference type="EMBL" id="KKW49147.1"/>
    </source>
</evidence>
<dbReference type="EMBL" id="JWTI02000143">
    <property type="protein sequence ID" value="KKW48606.1"/>
    <property type="molecule type" value="Genomic_DNA"/>
</dbReference>
<accession>A0AB34SR91</accession>
<dbReference type="EMBL" id="JWTI02000023">
    <property type="protein sequence ID" value="KKW49124.1"/>
    <property type="molecule type" value="Genomic_DNA"/>
</dbReference>
<reference evidence="10" key="2">
    <citation type="submission" date="2015-04" db="EMBL/GenBank/DDBJ databases">
        <title>Genome sequencing of pathogens of bean.</title>
        <authorList>
            <person name="Harrison J.W."/>
            <person name="Aritua V."/>
            <person name="Sapp M."/>
            <person name="Smith J."/>
            <person name="Studholme D.J."/>
        </authorList>
    </citation>
    <scope>NUCLEOTIDE SEQUENCE [LARGE SCALE GENOMIC DNA]</scope>
    <source>
        <strain evidence="10">NCPPB 1138</strain>
    </source>
</reference>
<dbReference type="EMBL" id="JWTI02000122">
    <property type="protein sequence ID" value="KKW48684.1"/>
    <property type="molecule type" value="Genomic_DNA"/>
</dbReference>
<dbReference type="EMBL" id="JWTI02000060">
    <property type="protein sequence ID" value="KKW48992.1"/>
    <property type="molecule type" value="Genomic_DNA"/>
</dbReference>
<dbReference type="InterPro" id="IPR027417">
    <property type="entry name" value="P-loop_NTPase"/>
</dbReference>
<dbReference type="EMBL" id="JWTI02000132">
    <property type="protein sequence ID" value="KKW48647.1"/>
    <property type="molecule type" value="Genomic_DNA"/>
</dbReference>
<evidence type="ECO:0000313" key="4">
    <source>
        <dbReference type="EMBL" id="KKW48684.1"/>
    </source>
</evidence>
<name>A0AB34SR91_XANCH</name>
<dbReference type="EMBL" id="JWTI02000155">
    <property type="protein sequence ID" value="KHS32980.2"/>
    <property type="molecule type" value="Genomic_DNA"/>
</dbReference>
<evidence type="ECO:0000313" key="6">
    <source>
        <dbReference type="EMBL" id="KKW48992.1"/>
    </source>
</evidence>
<comment type="caution">
    <text evidence="2">The sequence shown here is derived from an EMBL/GenBank/DDBJ whole genome shotgun (WGS) entry which is preliminary data.</text>
</comment>
<evidence type="ECO:0000313" key="10">
    <source>
        <dbReference type="Proteomes" id="UP000031180"/>
    </source>
</evidence>
<dbReference type="SUPFAM" id="SSF52540">
    <property type="entry name" value="P-loop containing nucleoside triphosphate hydrolases"/>
    <property type="match status" value="1"/>
</dbReference>
<proteinExistence type="predicted"/>
<dbReference type="Proteomes" id="UP000031180">
    <property type="component" value="Unassembled WGS sequence"/>
</dbReference>
<evidence type="ECO:0000313" key="5">
    <source>
        <dbReference type="EMBL" id="KKW48712.1"/>
    </source>
</evidence>
<sequence length="155" mass="17026">MTKAARDLLEANGFHVITMAPYGSQKKALEEAGLESSTVQAFLRAKDKKIDENSVVFVDEAGVIPARQMLEIMRTIEAHGARAVFLGDIAQTKAIEAGKPFDQLQKAGMETARLVEIRRQQDPQLLEAVKLAAEGQSTKSVANIRQILTEKEPDH</sequence>
<organism evidence="2 10">
    <name type="scientific">Xanthomonas campestris pv. phaseoli</name>
    <dbReference type="NCBI Taxonomy" id="317013"/>
    <lineage>
        <taxon>Bacteria</taxon>
        <taxon>Pseudomonadati</taxon>
        <taxon>Pseudomonadota</taxon>
        <taxon>Gammaproteobacteria</taxon>
        <taxon>Lysobacterales</taxon>
        <taxon>Lysobacteraceae</taxon>
        <taxon>Xanthomonas</taxon>
    </lineage>
</organism>
<evidence type="ECO:0008006" key="11">
    <source>
        <dbReference type="Google" id="ProtNLM"/>
    </source>
</evidence>
<reference evidence="2" key="3">
    <citation type="submission" date="2015-04" db="EMBL/GenBank/DDBJ databases">
        <authorList>
            <person name="Harrison J.W."/>
            <person name="Aritua V."/>
            <person name="Sapp M."/>
            <person name="Smith J."/>
            <person name="Studholme D.J."/>
        </authorList>
    </citation>
    <scope>NUCLEOTIDE SEQUENCE</scope>
    <source>
        <strain evidence="2">NCPPB 1138</strain>
    </source>
</reference>
<evidence type="ECO:0000313" key="1">
    <source>
        <dbReference type="EMBL" id="KHS32980.2"/>
    </source>
</evidence>
<dbReference type="Gene3D" id="3.40.50.300">
    <property type="entry name" value="P-loop containing nucleotide triphosphate hydrolases"/>
    <property type="match status" value="1"/>
</dbReference>
<dbReference type="RefSeq" id="WP_046735939.1">
    <property type="nucleotide sequence ID" value="NZ_JWTI02000006.1"/>
</dbReference>
<dbReference type="EMBL" id="JWTI02000116">
    <property type="protein sequence ID" value="KKW48712.1"/>
    <property type="molecule type" value="Genomic_DNA"/>
</dbReference>
<dbReference type="EMBL" id="JWTI02000057">
    <property type="protein sequence ID" value="KKW49010.1"/>
    <property type="molecule type" value="Genomic_DNA"/>
</dbReference>
<gene>
    <name evidence="1" type="ORF">RN20_22370</name>
    <name evidence="9" type="ORF">RN20_22530</name>
    <name evidence="8" type="ORF">RN20_22760</name>
    <name evidence="7" type="ORF">RN20_23290</name>
    <name evidence="6" type="ORF">RN20_23345</name>
    <name evidence="5" type="ORF">RN20_24360</name>
    <name evidence="4" type="ORF">RN20_24485</name>
    <name evidence="3" type="ORF">RN20_24650</name>
    <name evidence="2" type="ORF">RN20_24780</name>
</gene>
<evidence type="ECO:0000313" key="7">
    <source>
        <dbReference type="EMBL" id="KKW49010.1"/>
    </source>
</evidence>
<evidence type="ECO:0000313" key="8">
    <source>
        <dbReference type="EMBL" id="KKW49124.1"/>
    </source>
</evidence>
<dbReference type="Pfam" id="PF13604">
    <property type="entry name" value="AAA_30"/>
    <property type="match status" value="1"/>
</dbReference>
<reference evidence="2" key="1">
    <citation type="journal article" date="2015" name="Front. Microbiol.">
        <title>Genome sequencing reveals a new lineage associated with lablab bean and genetic exchange between pv. and subsp.</title>
        <authorList>
            <person name="Aritua V."/>
            <person name="Harrison J."/>
            <person name="Sapp M."/>
            <person name="Buruchara R."/>
            <person name="Smith J."/>
            <person name="Studholme D.J."/>
        </authorList>
    </citation>
    <scope>NUCLEOTIDE SEQUENCE</scope>
    <source>
        <strain evidence="2">NCPPB 1138</strain>
    </source>
</reference>
<evidence type="ECO:0000313" key="2">
    <source>
        <dbReference type="EMBL" id="KKW48606.1"/>
    </source>
</evidence>
<dbReference type="EMBL" id="JWTI02000006">
    <property type="protein sequence ID" value="KKW49147.1"/>
    <property type="molecule type" value="Genomic_DNA"/>
</dbReference>
<evidence type="ECO:0000313" key="3">
    <source>
        <dbReference type="EMBL" id="KKW48647.1"/>
    </source>
</evidence>
<protein>
    <recommendedName>
        <fullName evidence="11">Conjugal transfer protein TraA</fullName>
    </recommendedName>
</protein>